<proteinExistence type="inferred from homology"/>
<accession>A0A7S3DIN2</accession>
<gene>
    <name evidence="3" type="ORF">PBIL07802_LOCUS21014</name>
</gene>
<dbReference type="AlphaFoldDB" id="A0A7S3DIN2"/>
<feature type="region of interest" description="Disordered" evidence="2">
    <location>
        <begin position="481"/>
        <end position="507"/>
    </location>
</feature>
<reference evidence="3" key="1">
    <citation type="submission" date="2021-01" db="EMBL/GenBank/DDBJ databases">
        <authorList>
            <person name="Corre E."/>
            <person name="Pelletier E."/>
            <person name="Niang G."/>
            <person name="Scheremetjew M."/>
            <person name="Finn R."/>
            <person name="Kale V."/>
            <person name="Holt S."/>
            <person name="Cochrane G."/>
            <person name="Meng A."/>
            <person name="Brown T."/>
            <person name="Cohen L."/>
        </authorList>
    </citation>
    <scope>NUCLEOTIDE SEQUENCE</scope>
    <source>
        <strain evidence="3">NIES-2562</strain>
    </source>
</reference>
<evidence type="ECO:0000256" key="1">
    <source>
        <dbReference type="ARBA" id="ARBA00007238"/>
    </source>
</evidence>
<dbReference type="InterPro" id="IPR024083">
    <property type="entry name" value="Fumarase/histidase_N"/>
</dbReference>
<dbReference type="PANTHER" id="PTHR10362">
    <property type="entry name" value="HISTIDINE AMMONIA-LYASE"/>
    <property type="match status" value="1"/>
</dbReference>
<evidence type="ECO:0000313" key="3">
    <source>
        <dbReference type="EMBL" id="CAE0258748.1"/>
    </source>
</evidence>
<dbReference type="EMBL" id="HBIB01032449">
    <property type="protein sequence ID" value="CAE0258748.1"/>
    <property type="molecule type" value="Transcribed_RNA"/>
</dbReference>
<dbReference type="InterPro" id="IPR008948">
    <property type="entry name" value="L-Aspartase-like"/>
</dbReference>
<comment type="similarity">
    <text evidence="1">Belongs to the PAL/histidase family.</text>
</comment>
<protein>
    <submittedName>
        <fullName evidence="3">Uncharacterized protein</fullName>
    </submittedName>
</protein>
<dbReference type="GO" id="GO:0003824">
    <property type="term" value="F:catalytic activity"/>
    <property type="evidence" value="ECO:0007669"/>
    <property type="project" value="InterPro"/>
</dbReference>
<dbReference type="Gene3D" id="1.10.275.10">
    <property type="entry name" value="Fumarase/aspartase (N-terminal domain)"/>
    <property type="match status" value="1"/>
</dbReference>
<sequence length="698" mass="75965">MEWVGGCDPNMQKVRKQIYGYNTGVGVQKEASLSNSEVIIAFQRALLVTHSTRTKVFRQALLNANGYLDEKEFKIRKKLVRMYLYLQIRSFCTGHAGVSNELVHALVRAFNEGVVDCNKLEFGYECNDIGYASLVFNSQIAIEWMDKIGYTAKAGEGLALISNNFISIGRFYLLLSQAQQVCEAAVLAGSFSLAGMRGNPSPFSSHLHSINSRRPYYIKACSMHAHAMEGCSLLQNEVGEKGGPLKIQDALDVRTMAHSVAALLFELERSKNEIETAMNTFPSNPAVVFDTRDGKGDVITNPNFDTTELKLAADSLRAALVEVAGKSYSRGVTVLDPAHNGGLPVGLACSSSTLALLRKSHILPTEIVGKSATMTEVVEWKKGELEVKEDERECNAEEEERKTGKEEGAERLNMHGHVREEKAVGDTFLDLPYPFASSCNVTCDCEETEAEETSMKSGNGGEMRAAEKDEIVVGITTAGNEQQTRVSADMTRTRVERESDSRMEENTKCETAASYLDEMHPSRSSFTSTSSTSSILLLPPCPSSPTSALPVPSVYDMSSLPALLPVEAVGGLHMRNVTVIASAMWQRVVSSAPAGGVGPRIGDGVENASSFLPRTLSGLEEVIEASKTILAIEALCGVFASACSLQVDEHLLPPAKMVELVGQPTILSQLDSITDVLRVFDAREWERSFLHFLSSSTD</sequence>
<organism evidence="3">
    <name type="scientific">Palpitomonas bilix</name>
    <dbReference type="NCBI Taxonomy" id="652834"/>
    <lineage>
        <taxon>Eukaryota</taxon>
        <taxon>Eukaryota incertae sedis</taxon>
    </lineage>
</organism>
<dbReference type="Gene3D" id="1.20.200.10">
    <property type="entry name" value="Fumarase/aspartase (Central domain)"/>
    <property type="match status" value="1"/>
</dbReference>
<evidence type="ECO:0000256" key="2">
    <source>
        <dbReference type="SAM" id="MobiDB-lite"/>
    </source>
</evidence>
<dbReference type="Pfam" id="PF00221">
    <property type="entry name" value="Lyase_aromatic"/>
    <property type="match status" value="2"/>
</dbReference>
<dbReference type="InterPro" id="IPR001106">
    <property type="entry name" value="Aromatic_Lyase"/>
</dbReference>
<dbReference type="SUPFAM" id="SSF48557">
    <property type="entry name" value="L-aspartase-like"/>
    <property type="match status" value="1"/>
</dbReference>
<name>A0A7S3DIN2_9EUKA</name>
<feature type="compositionally biased region" description="Basic and acidic residues" evidence="2">
    <location>
        <begin position="491"/>
        <end position="507"/>
    </location>
</feature>